<reference evidence="1 2" key="1">
    <citation type="submission" date="2022-03" db="EMBL/GenBank/DDBJ databases">
        <title>Genome data of Colletotrichum spp.</title>
        <authorList>
            <person name="Utami Y.D."/>
            <person name="Hiruma K."/>
        </authorList>
    </citation>
    <scope>NUCLEOTIDE SEQUENCE [LARGE SCALE GENOMIC DNA]</scope>
    <source>
        <strain evidence="1 2">MAFF 239500</strain>
    </source>
</reference>
<dbReference type="Proteomes" id="UP001055115">
    <property type="component" value="Unassembled WGS sequence"/>
</dbReference>
<proteinExistence type="predicted"/>
<dbReference type="AlphaFoldDB" id="A0AA37UK75"/>
<dbReference type="EMBL" id="BQXU01000030">
    <property type="protein sequence ID" value="GKT49591.1"/>
    <property type="molecule type" value="Genomic_DNA"/>
</dbReference>
<keyword evidence="2" id="KW-1185">Reference proteome</keyword>
<organism evidence="1 2">
    <name type="scientific">Colletotrichum spaethianum</name>
    <dbReference type="NCBI Taxonomy" id="700344"/>
    <lineage>
        <taxon>Eukaryota</taxon>
        <taxon>Fungi</taxon>
        <taxon>Dikarya</taxon>
        <taxon>Ascomycota</taxon>
        <taxon>Pezizomycotina</taxon>
        <taxon>Sordariomycetes</taxon>
        <taxon>Hypocreomycetidae</taxon>
        <taxon>Glomerellales</taxon>
        <taxon>Glomerellaceae</taxon>
        <taxon>Colletotrichum</taxon>
        <taxon>Colletotrichum spaethianum species complex</taxon>
    </lineage>
</organism>
<evidence type="ECO:0000313" key="2">
    <source>
        <dbReference type="Proteomes" id="UP001055115"/>
    </source>
</evidence>
<gene>
    <name evidence="1" type="ORF">ColSpa_09772</name>
</gene>
<name>A0AA37UK75_9PEZI</name>
<dbReference type="RefSeq" id="XP_049131941.1">
    <property type="nucleotide sequence ID" value="XM_049275984.1"/>
</dbReference>
<evidence type="ECO:0000313" key="1">
    <source>
        <dbReference type="EMBL" id="GKT49591.1"/>
    </source>
</evidence>
<protein>
    <submittedName>
        <fullName evidence="1">Uncharacterized protein</fullName>
    </submittedName>
</protein>
<comment type="caution">
    <text evidence="1">The sequence shown here is derived from an EMBL/GenBank/DDBJ whole genome shotgun (WGS) entry which is preliminary data.</text>
</comment>
<dbReference type="GeneID" id="73330574"/>
<sequence>MLAACRNPSLALTSMSVHSGDGNITTAAGDEFLDLTVLDKAWRKAVGKVLPVSFITFDLSLPRPESGNAEEGLDAFERIYWDVHPPSEGSIGPCVRTQDVLRLAITIATTSRMRTQSDLGFNVVYEKKDRVSLNAMSLLKKQLRAIAESRRPGATEEP</sequence>
<accession>A0AA37UK75</accession>